<feature type="domain" description="Transcription regulator PadR C-terminal" evidence="2">
    <location>
        <begin position="111"/>
        <end position="180"/>
    </location>
</feature>
<dbReference type="PANTHER" id="PTHR43252:SF2">
    <property type="entry name" value="TRANSCRIPTION REGULATOR, PADR-LIKE FAMILY"/>
    <property type="match status" value="1"/>
</dbReference>
<dbReference type="InterPro" id="IPR036390">
    <property type="entry name" value="WH_DNA-bd_sf"/>
</dbReference>
<evidence type="ECO:0000313" key="3">
    <source>
        <dbReference type="EMBL" id="RFB03802.1"/>
    </source>
</evidence>
<dbReference type="EMBL" id="QUQO01000001">
    <property type="protein sequence ID" value="RFB03802.1"/>
    <property type="molecule type" value="Genomic_DNA"/>
</dbReference>
<dbReference type="Proteomes" id="UP000264589">
    <property type="component" value="Unassembled WGS sequence"/>
</dbReference>
<feature type="domain" description="Transcription regulator PadR N-terminal" evidence="1">
    <location>
        <begin position="8"/>
        <end position="79"/>
    </location>
</feature>
<dbReference type="InterPro" id="IPR036388">
    <property type="entry name" value="WH-like_DNA-bd_sf"/>
</dbReference>
<comment type="caution">
    <text evidence="3">The sequence shown here is derived from an EMBL/GenBank/DDBJ whole genome shotgun (WGS) entry which is preliminary data.</text>
</comment>
<evidence type="ECO:0000259" key="2">
    <source>
        <dbReference type="Pfam" id="PF10400"/>
    </source>
</evidence>
<dbReference type="Gene3D" id="1.10.10.10">
    <property type="entry name" value="Winged helix-like DNA-binding domain superfamily/Winged helix DNA-binding domain"/>
    <property type="match status" value="1"/>
</dbReference>
<reference evidence="3 4" key="1">
    <citation type="submission" date="2018-08" db="EMBL/GenBank/DDBJ databases">
        <title>Parvularcula sp. SM1705, isolated from surface water of the South Sea China.</title>
        <authorList>
            <person name="Sun L."/>
        </authorList>
    </citation>
    <scope>NUCLEOTIDE SEQUENCE [LARGE SCALE GENOMIC DNA]</scope>
    <source>
        <strain evidence="3 4">SM1705</strain>
    </source>
</reference>
<proteinExistence type="predicted"/>
<sequence>MSLPHILLGLLEEPASGYDIKCEFEQSLSFFWSAALAQIYPALKKLEKDGLVTSWQEPSEKGPARTVYQQTEKGREAFRDWLEEGPQLNTERRAYLAQAYFLAQSRAPDEPRSFYEQLRDDFRARANRLTALEDVWRDDHGPAFPDNLTGQALYEHMTFDLGQRVFRLYVDWAEDCLARIDGAEKD</sequence>
<dbReference type="Pfam" id="PF10400">
    <property type="entry name" value="Vir_act_alpha_C"/>
    <property type="match status" value="1"/>
</dbReference>
<dbReference type="AlphaFoldDB" id="A0A371REC9"/>
<evidence type="ECO:0000259" key="1">
    <source>
        <dbReference type="Pfam" id="PF03551"/>
    </source>
</evidence>
<protein>
    <submittedName>
        <fullName evidence="3">PadR family transcriptional regulator</fullName>
    </submittedName>
</protein>
<organism evidence="3 4">
    <name type="scientific">Parvularcula marina</name>
    <dbReference type="NCBI Taxonomy" id="2292771"/>
    <lineage>
        <taxon>Bacteria</taxon>
        <taxon>Pseudomonadati</taxon>
        <taxon>Pseudomonadota</taxon>
        <taxon>Alphaproteobacteria</taxon>
        <taxon>Parvularculales</taxon>
        <taxon>Parvularculaceae</taxon>
        <taxon>Parvularcula</taxon>
    </lineage>
</organism>
<dbReference type="InterPro" id="IPR018309">
    <property type="entry name" value="Tscrpt_reg_PadR_C"/>
</dbReference>
<dbReference type="RefSeq" id="WP_116390430.1">
    <property type="nucleotide sequence ID" value="NZ_QUQO01000001.1"/>
</dbReference>
<accession>A0A371REC9</accession>
<name>A0A371REC9_9PROT</name>
<dbReference type="SUPFAM" id="SSF46785">
    <property type="entry name" value="Winged helix' DNA-binding domain"/>
    <property type="match status" value="1"/>
</dbReference>
<evidence type="ECO:0000313" key="4">
    <source>
        <dbReference type="Proteomes" id="UP000264589"/>
    </source>
</evidence>
<dbReference type="PANTHER" id="PTHR43252">
    <property type="entry name" value="TRANSCRIPTIONAL REGULATOR YQJI"/>
    <property type="match status" value="1"/>
</dbReference>
<dbReference type="InParanoid" id="A0A371REC9"/>
<dbReference type="Pfam" id="PF03551">
    <property type="entry name" value="PadR"/>
    <property type="match status" value="1"/>
</dbReference>
<dbReference type="InterPro" id="IPR005149">
    <property type="entry name" value="Tscrpt_reg_PadR_N"/>
</dbReference>
<dbReference type="OrthoDB" id="3186544at2"/>
<gene>
    <name evidence="3" type="ORF">DX908_00010</name>
</gene>
<keyword evidence="4" id="KW-1185">Reference proteome</keyword>